<dbReference type="GO" id="GO:0016787">
    <property type="term" value="F:hydrolase activity"/>
    <property type="evidence" value="ECO:0007669"/>
    <property type="project" value="UniProtKB-KW"/>
</dbReference>
<keyword evidence="8" id="KW-1185">Reference proteome</keyword>
<dbReference type="InterPro" id="IPR036881">
    <property type="entry name" value="Glyco_hydro_3_C_sf"/>
</dbReference>
<dbReference type="EMBL" id="BAAARN010000003">
    <property type="protein sequence ID" value="GAA2738278.1"/>
    <property type="molecule type" value="Genomic_DNA"/>
</dbReference>
<dbReference type="Gene3D" id="3.40.50.1700">
    <property type="entry name" value="Glycoside hydrolase family 3 C-terminal domain"/>
    <property type="match status" value="1"/>
</dbReference>
<comment type="similarity">
    <text evidence="1 4">Belongs to the glycosyl hydrolase 3 family.</text>
</comment>
<dbReference type="InterPro" id="IPR001764">
    <property type="entry name" value="Glyco_hydro_3_N"/>
</dbReference>
<dbReference type="PRINTS" id="PR00133">
    <property type="entry name" value="GLHYDRLASE3"/>
</dbReference>
<evidence type="ECO:0000256" key="5">
    <source>
        <dbReference type="SAM" id="MobiDB-lite"/>
    </source>
</evidence>
<feature type="compositionally biased region" description="Polar residues" evidence="5">
    <location>
        <begin position="1"/>
        <end position="15"/>
    </location>
</feature>
<dbReference type="SUPFAM" id="SSF52279">
    <property type="entry name" value="Beta-D-glucan exohydrolase, C-terminal domain"/>
    <property type="match status" value="1"/>
</dbReference>
<evidence type="ECO:0000313" key="8">
    <source>
        <dbReference type="Proteomes" id="UP001501326"/>
    </source>
</evidence>
<dbReference type="SUPFAM" id="SSF51445">
    <property type="entry name" value="(Trans)glycosidases"/>
    <property type="match status" value="1"/>
</dbReference>
<dbReference type="Pfam" id="PF14310">
    <property type="entry name" value="Fn3-like"/>
    <property type="match status" value="1"/>
</dbReference>
<dbReference type="InterPro" id="IPR050288">
    <property type="entry name" value="Cellulose_deg_GH3"/>
</dbReference>
<dbReference type="InterPro" id="IPR002772">
    <property type="entry name" value="Glyco_hydro_3_C"/>
</dbReference>
<dbReference type="InterPro" id="IPR036962">
    <property type="entry name" value="Glyco_hydro_3_N_sf"/>
</dbReference>
<dbReference type="Gene3D" id="2.60.40.10">
    <property type="entry name" value="Immunoglobulins"/>
    <property type="match status" value="1"/>
</dbReference>
<dbReference type="InterPro" id="IPR013783">
    <property type="entry name" value="Ig-like_fold"/>
</dbReference>
<dbReference type="InterPro" id="IPR017853">
    <property type="entry name" value="GH"/>
</dbReference>
<dbReference type="InterPro" id="IPR026891">
    <property type="entry name" value="Fn3-like"/>
</dbReference>
<protein>
    <submittedName>
        <fullName evidence="7">Glycoside hydrolase family 3 C-terminal domain-containing protein</fullName>
    </submittedName>
</protein>
<proteinExistence type="inferred from homology"/>
<accession>A0ABN3UTF2</accession>
<dbReference type="InterPro" id="IPR019800">
    <property type="entry name" value="Glyco_hydro_3_AS"/>
</dbReference>
<feature type="region of interest" description="Disordered" evidence="5">
    <location>
        <begin position="1"/>
        <end position="23"/>
    </location>
</feature>
<comment type="caution">
    <text evidence="7">The sequence shown here is derived from an EMBL/GenBank/DDBJ whole genome shotgun (WGS) entry which is preliminary data.</text>
</comment>
<gene>
    <name evidence="7" type="ORF">GCM10009867_28870</name>
</gene>
<dbReference type="PANTHER" id="PTHR42715">
    <property type="entry name" value="BETA-GLUCOSIDASE"/>
    <property type="match status" value="1"/>
</dbReference>
<feature type="domain" description="Fibronectin type III-like" evidence="6">
    <location>
        <begin position="794"/>
        <end position="861"/>
    </location>
</feature>
<organism evidence="7 8">
    <name type="scientific">Pedococcus aerophilus</name>
    <dbReference type="NCBI Taxonomy" id="436356"/>
    <lineage>
        <taxon>Bacteria</taxon>
        <taxon>Bacillati</taxon>
        <taxon>Actinomycetota</taxon>
        <taxon>Actinomycetes</taxon>
        <taxon>Micrococcales</taxon>
        <taxon>Intrasporangiaceae</taxon>
        <taxon>Pedococcus</taxon>
    </lineage>
</organism>
<evidence type="ECO:0000256" key="1">
    <source>
        <dbReference type="ARBA" id="ARBA00005336"/>
    </source>
</evidence>
<dbReference type="Proteomes" id="UP001501326">
    <property type="component" value="Unassembled WGS sequence"/>
</dbReference>
<dbReference type="Gene3D" id="2.60.120.260">
    <property type="entry name" value="Galactose-binding domain-like"/>
    <property type="match status" value="1"/>
</dbReference>
<evidence type="ECO:0000256" key="3">
    <source>
        <dbReference type="ARBA" id="ARBA00023277"/>
    </source>
</evidence>
<dbReference type="SMART" id="SM01217">
    <property type="entry name" value="Fn3_like"/>
    <property type="match status" value="1"/>
</dbReference>
<dbReference type="PROSITE" id="PS00775">
    <property type="entry name" value="GLYCOSYL_HYDROL_F3"/>
    <property type="match status" value="1"/>
</dbReference>
<dbReference type="Pfam" id="PF01915">
    <property type="entry name" value="Glyco_hydro_3_C"/>
    <property type="match status" value="1"/>
</dbReference>
<dbReference type="Gene3D" id="3.20.20.300">
    <property type="entry name" value="Glycoside hydrolase, family 3, N-terminal domain"/>
    <property type="match status" value="1"/>
</dbReference>
<name>A0ABN3UTF2_9MICO</name>
<dbReference type="Pfam" id="PF00933">
    <property type="entry name" value="Glyco_hydro_3"/>
    <property type="match status" value="1"/>
</dbReference>
<keyword evidence="3" id="KW-0119">Carbohydrate metabolism</keyword>
<keyword evidence="4" id="KW-0326">Glycosidase</keyword>
<evidence type="ECO:0000259" key="6">
    <source>
        <dbReference type="SMART" id="SM01217"/>
    </source>
</evidence>
<evidence type="ECO:0000313" key="7">
    <source>
        <dbReference type="EMBL" id="GAA2738278.1"/>
    </source>
</evidence>
<sequence length="871" mass="90234">MTSMTATTDRPTASAATPGEAPAGRDHAAYLELVGRLDLATKVRLLTGATSFTLHGEESIGLAPMAFSDGPTGVRGLKFTGGDHVALFPSATVLASAWSEETAHEVGEMLAEEAERQQIHVVLGPTINLHRTPLGGRLFEAYSEDPLLTGKLAAAYVRGLQGRGIGACLKHLVANESETLRNYMNSVVSETALREVYLLPFEIAVQDADAWSIMAAYNDINGVAATEQNHVNNTVVKGDWGWDGLLMSDWFATKTSAPAALGGLDLVMPGPDGPWGEALVADVESGAVHESVIDEHVVRLLRLAERVGALGSTDEQRVWPTESLAPDAPARRAQLRRLATDGMVVLKNAGGILPLAATGPDSGAGTAGDARAGTVALIGRHGIDTICMGGGSATVNPPYQVSIAEGLEAAIGDRLLVVDGVEVRDRAVVAEPSAITDPETGEPGLRVAYLDAEGVVMASEHSSVASIVTGWDDVLPRPTEQVVLTARLTGSGPVRLGVLGTGTWTIDLDGERVGSAELVAEGFDPGESMLKPPVWTIDTDATTTTDDEGTREGALVTATVTVVRSEPQPGPDGKLSTLSHVIASGMGMKGLVVSPVPAPASEVLESVTAAAASADVAVVVVGLTEEQETEATDKSTLALLGDQDAMVSAVAAAASRTVVVVNASTPVLMPWFDEVDAVLVVGLPGQEGGHAVADALLGVREPAGRLVTSWPSADEAAPAWEVVPDGLTLEYTDGTFVGYRGFAAGHAPAPAHWLGAGDGYGAWTYGAARLLEGGSGAPSVEVTVANSSTHDSREVVQVYLRPDTEDQPVRLVGFAPVQVAAGSEATVTVDTDARLWRRWDEAANAWGEPLTGGTLLVARGLGDVQAELPLA</sequence>
<dbReference type="PANTHER" id="PTHR42715:SF10">
    <property type="entry name" value="BETA-GLUCOSIDASE"/>
    <property type="match status" value="1"/>
</dbReference>
<evidence type="ECO:0000256" key="4">
    <source>
        <dbReference type="RuleBase" id="RU361161"/>
    </source>
</evidence>
<evidence type="ECO:0000256" key="2">
    <source>
        <dbReference type="ARBA" id="ARBA00022801"/>
    </source>
</evidence>
<keyword evidence="2 4" id="KW-0378">Hydrolase</keyword>
<reference evidence="7 8" key="1">
    <citation type="journal article" date="2019" name="Int. J. Syst. Evol. Microbiol.">
        <title>The Global Catalogue of Microorganisms (GCM) 10K type strain sequencing project: providing services to taxonomists for standard genome sequencing and annotation.</title>
        <authorList>
            <consortium name="The Broad Institute Genomics Platform"/>
            <consortium name="The Broad Institute Genome Sequencing Center for Infectious Disease"/>
            <person name="Wu L."/>
            <person name="Ma J."/>
        </authorList>
    </citation>
    <scope>NUCLEOTIDE SEQUENCE [LARGE SCALE GENOMIC DNA]</scope>
    <source>
        <strain evidence="7 8">JCM 16378</strain>
    </source>
</reference>